<organism evidence="4">
    <name type="scientific">Hemiselmis andersenii</name>
    <name type="common">Cryptophyte alga</name>
    <dbReference type="NCBI Taxonomy" id="464988"/>
    <lineage>
        <taxon>Eukaryota</taxon>
        <taxon>Cryptophyceae</taxon>
        <taxon>Cryptomonadales</taxon>
        <taxon>Hemiselmidaceae</taxon>
        <taxon>Hemiselmis</taxon>
    </lineage>
</organism>
<evidence type="ECO:0000256" key="2">
    <source>
        <dbReference type="ARBA" id="ARBA00022741"/>
    </source>
</evidence>
<dbReference type="InterPro" id="IPR012887">
    <property type="entry name" value="GDP_fucose_pyrophosphorylase"/>
</dbReference>
<protein>
    <recommendedName>
        <fullName evidence="3">GDP-fucose pyrophosphorylase domain-containing protein</fullName>
    </recommendedName>
</protein>
<reference evidence="4" key="1">
    <citation type="submission" date="2021-01" db="EMBL/GenBank/DDBJ databases">
        <authorList>
            <person name="Corre E."/>
            <person name="Pelletier E."/>
            <person name="Niang G."/>
            <person name="Scheremetjew M."/>
            <person name="Finn R."/>
            <person name="Kale V."/>
            <person name="Holt S."/>
            <person name="Cochrane G."/>
            <person name="Meng A."/>
            <person name="Brown T."/>
            <person name="Cohen L."/>
        </authorList>
    </citation>
    <scope>NUCLEOTIDE SEQUENCE</scope>
    <source>
        <strain evidence="4">CCMP644</strain>
    </source>
</reference>
<accession>A0A6U5AX03</accession>
<dbReference type="GO" id="GO:0016772">
    <property type="term" value="F:transferase activity, transferring phosphorus-containing groups"/>
    <property type="evidence" value="ECO:0007669"/>
    <property type="project" value="InterPro"/>
</dbReference>
<keyword evidence="2" id="KW-0547">Nucleotide-binding</keyword>
<evidence type="ECO:0000256" key="1">
    <source>
        <dbReference type="ARBA" id="ARBA00022679"/>
    </source>
</evidence>
<name>A0A6U5AX03_HEMAN</name>
<dbReference type="GO" id="GO:0042350">
    <property type="term" value="P:GDP-L-fucose biosynthetic process"/>
    <property type="evidence" value="ECO:0007669"/>
    <property type="project" value="UniProtKB-ARBA"/>
</dbReference>
<dbReference type="GO" id="GO:0000166">
    <property type="term" value="F:nucleotide binding"/>
    <property type="evidence" value="ECO:0007669"/>
    <property type="project" value="UniProtKB-KW"/>
</dbReference>
<dbReference type="EMBL" id="HBFX01045537">
    <property type="protein sequence ID" value="CAD8976347.1"/>
    <property type="molecule type" value="Transcribed_RNA"/>
</dbReference>
<feature type="domain" description="GDP-fucose pyrophosphorylase" evidence="3">
    <location>
        <begin position="82"/>
        <end position="495"/>
    </location>
</feature>
<proteinExistence type="predicted"/>
<dbReference type="PANTHER" id="PTHR15045:SF1">
    <property type="entry name" value="FUCOSE-1-PHOSPHATE GUANYLYLTRANSFERASE"/>
    <property type="match status" value="1"/>
</dbReference>
<gene>
    <name evidence="4" type="ORF">HAND00432_LOCUS27352</name>
</gene>
<dbReference type="PANTHER" id="PTHR15045">
    <property type="entry name" value="FUCOSE-1-PHOSPHATE GUANYLYLTRANSFERASE"/>
    <property type="match status" value="1"/>
</dbReference>
<evidence type="ECO:0000313" key="4">
    <source>
        <dbReference type="EMBL" id="CAD8976347.1"/>
    </source>
</evidence>
<dbReference type="Pfam" id="PF07959">
    <property type="entry name" value="Fucose_pyrophosphorylase"/>
    <property type="match status" value="1"/>
</dbReference>
<keyword evidence="1" id="KW-0808">Transferase</keyword>
<dbReference type="AlphaFoldDB" id="A0A6U5AX03"/>
<evidence type="ECO:0000259" key="3">
    <source>
        <dbReference type="Pfam" id="PF07959"/>
    </source>
</evidence>
<sequence length="565" mass="60691">MFRAILGGKEGPSCFWDVVLITAADETQAFLFEEQLRDRKQRGYLPASSEYRVISDPPGPKIGNGGATLIALNWLRSKYTTSLHSMRVLLIHAGGYSQRTPNHSVCGKIFAPLPVGPLPGSCMLEMCLAMLCDIPPKAIPGVMVKCGDDVIIFDSDLVDFSRPGFSALAHRSPVEVAFTHGVFCLSNDHQHAAMQCRRFTHKPSLERMREYGALLDGKEEEAYTDSSFFFDWSAAAKLLKWFDESNGKIECEIDAYGDFLQALGPEADTSYCSDSSNALSEESASTSARIKVFEVLRGVDLNVCLLEESRFWHIGTLPELLHHFCGLDSFLEEAGGGGGGQKYTLQNGSHGLLYYSNGPPIAATVSSVINDEGGNVAAQAVIEMSVIGRGAKVNEGSFVSSAILPESAVVPPATFLHTLAVIPSTCGVNLKLEVGYVTHILGVHDNVKARGSAADILWAGVTIEKACHRLGIDTSSVWEKGRGSLWDARLFPVASSRQESATLALAFLAAATQTGATESKLAQGQVLVSLEESLAAKHAIAQLAHRRDVQNEVVAARGSQAGGVF</sequence>